<name>A0ACC2JYC3_9PEZI</name>
<protein>
    <submittedName>
        <fullName evidence="1">Uncharacterized protein</fullName>
    </submittedName>
</protein>
<accession>A0ACC2JYC3</accession>
<keyword evidence="2" id="KW-1185">Reference proteome</keyword>
<evidence type="ECO:0000313" key="1">
    <source>
        <dbReference type="EMBL" id="KAJ8132203.1"/>
    </source>
</evidence>
<reference evidence="1" key="1">
    <citation type="submission" date="2022-12" db="EMBL/GenBank/DDBJ databases">
        <title>Genome Sequence of Lasiodiplodia mahajangana.</title>
        <authorList>
            <person name="Buettner E."/>
        </authorList>
    </citation>
    <scope>NUCLEOTIDE SEQUENCE</scope>
    <source>
        <strain evidence="1">VT137</strain>
    </source>
</reference>
<organism evidence="1 2">
    <name type="scientific">Lasiodiplodia mahajangana</name>
    <dbReference type="NCBI Taxonomy" id="1108764"/>
    <lineage>
        <taxon>Eukaryota</taxon>
        <taxon>Fungi</taxon>
        <taxon>Dikarya</taxon>
        <taxon>Ascomycota</taxon>
        <taxon>Pezizomycotina</taxon>
        <taxon>Dothideomycetes</taxon>
        <taxon>Dothideomycetes incertae sedis</taxon>
        <taxon>Botryosphaeriales</taxon>
        <taxon>Botryosphaeriaceae</taxon>
        <taxon>Lasiodiplodia</taxon>
    </lineage>
</organism>
<sequence length="116" mass="13541">MKKIPKEFEREGRREEEVDDNKEKREEEKAEDDNKEKREEEKAEDAEGDKNLRPRFISGKSKKGMKGRGLLSKQRSKHMVSTVENLPYLGFPIFADIETRFKLVTQRRSPGAASRC</sequence>
<evidence type="ECO:0000313" key="2">
    <source>
        <dbReference type="Proteomes" id="UP001153332"/>
    </source>
</evidence>
<comment type="caution">
    <text evidence="1">The sequence shown here is derived from an EMBL/GenBank/DDBJ whole genome shotgun (WGS) entry which is preliminary data.</text>
</comment>
<dbReference type="Proteomes" id="UP001153332">
    <property type="component" value="Unassembled WGS sequence"/>
</dbReference>
<gene>
    <name evidence="1" type="ORF">O1611_g1424</name>
</gene>
<proteinExistence type="predicted"/>
<dbReference type="EMBL" id="JAPUUL010000165">
    <property type="protein sequence ID" value="KAJ8132203.1"/>
    <property type="molecule type" value="Genomic_DNA"/>
</dbReference>